<feature type="compositionally biased region" description="Polar residues" evidence="9">
    <location>
        <begin position="530"/>
        <end position="539"/>
    </location>
</feature>
<dbReference type="InterPro" id="IPR055065">
    <property type="entry name" value="OB_MCM10"/>
</dbReference>
<evidence type="ECO:0000256" key="8">
    <source>
        <dbReference type="ARBA" id="ARBA00023242"/>
    </source>
</evidence>
<feature type="compositionally biased region" description="Acidic residues" evidence="9">
    <location>
        <begin position="89"/>
        <end position="98"/>
    </location>
</feature>
<dbReference type="ExpressionAtlas" id="Q7PPK3">
    <property type="expression patterns" value="differential"/>
</dbReference>
<dbReference type="GO" id="GO:0003690">
    <property type="term" value="F:double-stranded DNA binding"/>
    <property type="evidence" value="ECO:0007669"/>
    <property type="project" value="InterPro"/>
</dbReference>
<dbReference type="GO" id="GO:0006270">
    <property type="term" value="P:DNA replication initiation"/>
    <property type="evidence" value="ECO:0007669"/>
    <property type="project" value="InterPro"/>
</dbReference>
<feature type="region of interest" description="Disordered" evidence="9">
    <location>
        <begin position="612"/>
        <end position="643"/>
    </location>
</feature>
<feature type="domain" description="Replication factor Mcm10 C-terminal" evidence="10">
    <location>
        <begin position="461"/>
        <end position="787"/>
    </location>
</feature>
<dbReference type="PANTHER" id="PTHR13454:SF11">
    <property type="entry name" value="PROTEIN MCM10 HOMOLOG"/>
    <property type="match status" value="1"/>
</dbReference>
<name>Q7PPK3_ANOGA</name>
<protein>
    <recommendedName>
        <fullName evidence="3">Protein MCM10 homolog</fullName>
    </recommendedName>
</protein>
<proteinExistence type="inferred from homology"/>
<reference evidence="11" key="1">
    <citation type="journal article" date="2002" name="Science">
        <title>The genome sequence of the malaria mosquito Anopheles gambiae.</title>
        <authorList>
            <person name="Holt R.A."/>
            <person name="Subramanian G.M."/>
            <person name="Halpern A."/>
            <person name="Sutton G.G."/>
            <person name="Charlab R."/>
            <person name="Nusskern D.R."/>
            <person name="Wincker P."/>
            <person name="Clark A.G."/>
            <person name="Ribeiro J.M."/>
            <person name="Wides R."/>
            <person name="Salzberg S.L."/>
            <person name="Loftus B."/>
            <person name="Yandell M."/>
            <person name="Majoros W.H."/>
            <person name="Rusch D.B."/>
            <person name="Lai Z."/>
            <person name="Kraft C.L."/>
            <person name="Abril J.F."/>
            <person name="Anthouard V."/>
            <person name="Arensburger P."/>
            <person name="Atkinson P.W."/>
            <person name="Baden H."/>
            <person name="de Berardinis V."/>
            <person name="Baldwin D."/>
            <person name="Benes V."/>
            <person name="Biedler J."/>
            <person name="Blass C."/>
            <person name="Bolanos R."/>
            <person name="Boscus D."/>
            <person name="Barnstead M."/>
            <person name="Cai S."/>
            <person name="Center A."/>
            <person name="Chaturverdi K."/>
            <person name="Christophides G.K."/>
            <person name="Chrystal M.A."/>
            <person name="Clamp M."/>
            <person name="Cravchik A."/>
            <person name="Curwen V."/>
            <person name="Dana A."/>
            <person name="Delcher A."/>
            <person name="Dew I."/>
            <person name="Evans C.A."/>
            <person name="Flanigan M."/>
            <person name="Grundschober-Freimoser A."/>
            <person name="Friedli L."/>
            <person name="Gu Z."/>
            <person name="Guan P."/>
            <person name="Guigo R."/>
            <person name="Hillenmeyer M.E."/>
            <person name="Hladun S.L."/>
            <person name="Hogan J.R."/>
            <person name="Hong Y.S."/>
            <person name="Hoover J."/>
            <person name="Jaillon O."/>
            <person name="Ke Z."/>
            <person name="Kodira C."/>
            <person name="Kokoza E."/>
            <person name="Koutsos A."/>
            <person name="Letunic I."/>
            <person name="Levitsky A."/>
            <person name="Liang Y."/>
            <person name="Lin J.J."/>
            <person name="Lobo N.F."/>
            <person name="Lopez J.R."/>
            <person name="Malek J.A."/>
            <person name="McIntosh T.C."/>
            <person name="Meister S."/>
            <person name="Miller J."/>
            <person name="Mobarry C."/>
            <person name="Mongin E."/>
            <person name="Murphy S.D."/>
            <person name="O'Brochta D.A."/>
            <person name="Pfannkoch C."/>
            <person name="Qi R."/>
            <person name="Regier M.A."/>
            <person name="Remington K."/>
            <person name="Shao H."/>
            <person name="Sharakhova M.V."/>
            <person name="Sitter C.D."/>
            <person name="Shetty J."/>
            <person name="Smith T.J."/>
            <person name="Strong R."/>
            <person name="Sun J."/>
            <person name="Thomasova D."/>
            <person name="Ton L.Q."/>
            <person name="Topalis P."/>
            <person name="Tu Z."/>
            <person name="Unger M.F."/>
            <person name="Walenz B."/>
            <person name="Wang A."/>
            <person name="Wang J."/>
            <person name="Wang M."/>
            <person name="Wang X."/>
            <person name="Woodford K.J."/>
            <person name="Wortman J.R."/>
            <person name="Wu M."/>
            <person name="Yao A."/>
            <person name="Zdobnov E.M."/>
            <person name="Zhang H."/>
            <person name="Zhao Q."/>
            <person name="Zhao S."/>
            <person name="Zhu S.C."/>
            <person name="Zhimulev I."/>
            <person name="Coluzzi M."/>
            <person name="della Torre A."/>
            <person name="Roth C.W."/>
            <person name="Louis C."/>
            <person name="Kalush F."/>
            <person name="Mural R.J."/>
            <person name="Myers E.W."/>
            <person name="Adams M.D."/>
            <person name="Smith H.O."/>
            <person name="Broder S."/>
            <person name="Gardner M.J."/>
            <person name="Fraser C.M."/>
            <person name="Birney E."/>
            <person name="Bork P."/>
            <person name="Brey P.T."/>
            <person name="Venter J.C."/>
            <person name="Weissenbach J."/>
            <person name="Kafatos F.C."/>
            <person name="Collins F.H."/>
            <person name="Hoffman S.L."/>
        </authorList>
    </citation>
    <scope>NUCLEOTIDE SEQUENCE [LARGE SCALE GENOMIC DNA]</scope>
    <source>
        <strain evidence="11">PEST</strain>
    </source>
</reference>
<dbReference type="HOGENOM" id="CLU_014680_1_1_1"/>
<keyword evidence="8" id="KW-0539">Nucleus</keyword>
<dbReference type="GO" id="GO:0008270">
    <property type="term" value="F:zinc ion binding"/>
    <property type="evidence" value="ECO:0007669"/>
    <property type="project" value="UniProtKB-KW"/>
</dbReference>
<dbReference type="Gene3D" id="2.40.50.140">
    <property type="entry name" value="Nucleic acid-binding proteins"/>
    <property type="match status" value="1"/>
</dbReference>
<sequence>APKMSENIDELDVDELEQLLLENYKENEAEHEREQLNRSSSTGSGDDGGVPQRKLTLEGSSFLVGDTDSNISPETPSASKLEAPVTGDADLDSSDDEETRNFLERKYNQYGRQINDLLKTKEAEKTDQALSTWVDRKLWQINRSSPQTPSAGTGGASEQSNTPVTKATGQLGISKPTSTAAQSPVSNGSIPTVFQATVHTDPIFGLRIVHPLISSQTLQERMEGKRAVPFMRLRNFIETVDLQQDWAIGGVLISKSPTKTTSKGKQFSIWKLSDLHGDIKMVTLFMFGQAYKDLWKTAEGTALAVLNPNVLNNNNEKSIEATLSIDRATKVMVLGQSRDLGTCRSRKKNGDRCTSIVNLGKCEYCVYHIKQEYNKASNRGGLLTSTGGRGLNELRNKVLGKNEVFYAGQSFSAVKAVKHPKQIEKDRNRMMTLSDYFRSPFEGASGGSGTSGAASPSSSSSSLPSYRAAALAAAKPPKSSASRVELNVEQRKKDFQRLQSLGVSTESLQALKSSTPASTPSQPTTVSQSGGTPSSNSLATRKFSLETVPKLSRDSFDIDFTAKKLSLKQALQSRARAAAIIKQKPLEKANPNFIKYRGTEQGKKRVLEELSKSNVATPAGEENAAKRPKLQPSEEDEKERARKEHMARIIEATSSHQDLVVARENEHQEEYFKSLERKEAMEEKMLNTFKMACKAVSCAQCKYIAFSAADRCKTEGHQLRVHDAEKRFFRCADCGNRTVSLFRIPKVSCKACQSSRWERCAMMREKRGIQVGDVLSIRGDEEKYLGSLAGASASLNLLVPEES</sequence>
<keyword evidence="7" id="KW-0862">Zinc</keyword>
<dbReference type="Pfam" id="PF24863">
    <property type="entry name" value="zf-CCCH_Mcm10"/>
    <property type="match status" value="1"/>
</dbReference>
<dbReference type="SMART" id="SM01280">
    <property type="entry name" value="Mcm10"/>
    <property type="match status" value="1"/>
</dbReference>
<dbReference type="eggNOG" id="KOG3056">
    <property type="taxonomic scope" value="Eukaryota"/>
</dbReference>
<feature type="compositionally biased region" description="Polar residues" evidence="9">
    <location>
        <begin position="67"/>
        <end position="78"/>
    </location>
</feature>
<reference evidence="11" key="4">
    <citation type="journal article" date="2007" name="Genome Biol.">
        <title>Update of the Anopheles gambiae PEST genome assembly.</title>
        <authorList>
            <person name="Sharakhova M.V."/>
            <person name="Hammond M.P."/>
            <person name="Lobo N.F."/>
            <person name="Krzywinski J."/>
            <person name="Unger M.F."/>
            <person name="Hillenmeyer M.E."/>
            <person name="Bruggner R.V."/>
            <person name="Birney E."/>
            <person name="Collins F.H."/>
        </authorList>
    </citation>
    <scope>NUCLEOTIDE SEQUENCE</scope>
    <source>
        <strain evidence="11">PEST</strain>
    </source>
</reference>
<dbReference type="InParanoid" id="Q7PPK3"/>
<feature type="region of interest" description="Disordered" evidence="9">
    <location>
        <begin position="143"/>
        <end position="167"/>
    </location>
</feature>
<evidence type="ECO:0000256" key="4">
    <source>
        <dbReference type="ARBA" id="ARBA00022705"/>
    </source>
</evidence>
<organism evidence="11">
    <name type="scientific">Anopheles gambiae</name>
    <name type="common">African malaria mosquito</name>
    <dbReference type="NCBI Taxonomy" id="7165"/>
    <lineage>
        <taxon>Eukaryota</taxon>
        <taxon>Metazoa</taxon>
        <taxon>Ecdysozoa</taxon>
        <taxon>Arthropoda</taxon>
        <taxon>Hexapoda</taxon>
        <taxon>Insecta</taxon>
        <taxon>Pterygota</taxon>
        <taxon>Neoptera</taxon>
        <taxon>Endopterygota</taxon>
        <taxon>Diptera</taxon>
        <taxon>Nematocera</taxon>
        <taxon>Culicoidea</taxon>
        <taxon>Culicidae</taxon>
        <taxon>Anophelinae</taxon>
        <taxon>Anopheles</taxon>
    </lineage>
</organism>
<feature type="non-terminal residue" evidence="11">
    <location>
        <position position="1"/>
    </location>
</feature>
<evidence type="ECO:0000256" key="7">
    <source>
        <dbReference type="ARBA" id="ARBA00022833"/>
    </source>
</evidence>
<dbReference type="VEuPathDB" id="VectorBase:AGAMI1_004094"/>
<reference evidence="11" key="2">
    <citation type="submission" date="2002-03" db="EMBL/GenBank/DDBJ databases">
        <authorList>
            <consortium name="The Anopheles Genome Sequencing Consortium"/>
        </authorList>
    </citation>
    <scope>NUCLEOTIDE SEQUENCE</scope>
    <source>
        <strain evidence="11">PEST</strain>
    </source>
</reference>
<evidence type="ECO:0000256" key="3">
    <source>
        <dbReference type="ARBA" id="ARBA00017770"/>
    </source>
</evidence>
<evidence type="ECO:0000259" key="10">
    <source>
        <dbReference type="SMART" id="SM01280"/>
    </source>
</evidence>
<dbReference type="InterPro" id="IPR012340">
    <property type="entry name" value="NA-bd_OB-fold"/>
</dbReference>
<evidence type="ECO:0000256" key="2">
    <source>
        <dbReference type="ARBA" id="ARBA00009679"/>
    </source>
</evidence>
<reference evidence="11" key="5">
    <citation type="submission" date="2011-05" db="EMBL/GenBank/DDBJ databases">
        <authorList>
            <consortium name="VectorBase"/>
        </authorList>
    </citation>
    <scope>NUCLEOTIDE SEQUENCE</scope>
    <source>
        <strain evidence="11">PEST</strain>
    </source>
</reference>
<feature type="compositionally biased region" description="Basic and acidic residues" evidence="9">
    <location>
        <begin position="23"/>
        <end position="36"/>
    </location>
</feature>
<evidence type="ECO:0000313" key="11">
    <source>
        <dbReference type="EMBL" id="EAA10289.5"/>
    </source>
</evidence>
<dbReference type="InterPro" id="IPR015408">
    <property type="entry name" value="Znf_Mcm10/DnaG"/>
</dbReference>
<comment type="similarity">
    <text evidence="2">Belongs to the MCM10 family.</text>
</comment>
<keyword evidence="5" id="KW-0479">Metal-binding</keyword>
<feature type="region of interest" description="Disordered" evidence="9">
    <location>
        <begin position="22"/>
        <end position="98"/>
    </location>
</feature>
<keyword evidence="6" id="KW-0863">Zinc-finger</keyword>
<dbReference type="PaxDb" id="7165-AGAP008723-PA"/>
<dbReference type="STRING" id="7165.Q7PPK3"/>
<evidence type="ECO:0000256" key="9">
    <source>
        <dbReference type="SAM" id="MobiDB-lite"/>
    </source>
</evidence>
<comment type="subcellular location">
    <subcellularLocation>
        <location evidence="1">Nucleus</location>
    </subcellularLocation>
</comment>
<reference evidence="11" key="3">
    <citation type="journal article" date="2004" name="Trends Parasitol.">
        <title>The Anopheles gambiae genome: an update.</title>
        <authorList>
            <person name="Mongin E."/>
            <person name="Louis C."/>
            <person name="Holt R.A."/>
            <person name="Birney E."/>
            <person name="Collins F.H."/>
        </authorList>
    </citation>
    <scope>NUCLEOTIDE SEQUENCE</scope>
    <source>
        <strain evidence="11">PEST</strain>
    </source>
</reference>
<dbReference type="KEGG" id="aga:1275573"/>
<keyword evidence="4" id="KW-0235">DNA replication</keyword>
<dbReference type="FunCoup" id="Q7PPK3">
    <property type="interactions" value="962"/>
</dbReference>
<dbReference type="GO" id="GO:0005634">
    <property type="term" value="C:nucleus"/>
    <property type="evidence" value="ECO:0007669"/>
    <property type="project" value="UniProtKB-SubCell"/>
</dbReference>
<dbReference type="EMBL" id="AAAB01008944">
    <property type="protein sequence ID" value="EAA10289.5"/>
    <property type="molecule type" value="Genomic_DNA"/>
</dbReference>
<dbReference type="VEuPathDB" id="VectorBase:AGAP008723"/>
<evidence type="ECO:0000256" key="5">
    <source>
        <dbReference type="ARBA" id="ARBA00022723"/>
    </source>
</evidence>
<dbReference type="Pfam" id="PF09329">
    <property type="entry name" value="zf-primase"/>
    <property type="match status" value="1"/>
</dbReference>
<comment type="caution">
    <text evidence="11">The sequence shown here is derived from an EMBL/GenBank/DDBJ whole genome shotgun (WGS) entry which is preliminary data.</text>
</comment>
<feature type="compositionally biased region" description="Low complexity" evidence="9">
    <location>
        <begin position="513"/>
        <end position="529"/>
    </location>
</feature>
<evidence type="ECO:0000256" key="1">
    <source>
        <dbReference type="ARBA" id="ARBA00004123"/>
    </source>
</evidence>
<dbReference type="PANTHER" id="PTHR13454">
    <property type="entry name" value="PROTEIN MCM10 HOMOLOG"/>
    <property type="match status" value="1"/>
</dbReference>
<dbReference type="InterPro" id="IPR015411">
    <property type="entry name" value="Rep_factor_Mcm10_C"/>
</dbReference>
<evidence type="ECO:0000256" key="6">
    <source>
        <dbReference type="ARBA" id="ARBA00022771"/>
    </source>
</evidence>
<dbReference type="GO" id="GO:0003697">
    <property type="term" value="F:single-stranded DNA binding"/>
    <property type="evidence" value="ECO:0007669"/>
    <property type="project" value="InterPro"/>
</dbReference>
<dbReference type="Pfam" id="PF22379">
    <property type="entry name" value="OB_MCM10"/>
    <property type="match status" value="1"/>
</dbReference>
<dbReference type="AlphaFoldDB" id="Q7PPK3"/>
<dbReference type="Pfam" id="PF09332">
    <property type="entry name" value="Mcm10"/>
    <property type="match status" value="1"/>
</dbReference>
<dbReference type="FunFam" id="2.40.50.140:FF:000174">
    <property type="entry name" value="DNA replication licensing factor mcm10"/>
    <property type="match status" value="1"/>
</dbReference>
<dbReference type="PhylomeDB" id="Q7PPK3"/>
<feature type="region of interest" description="Disordered" evidence="9">
    <location>
        <begin position="509"/>
        <end position="540"/>
    </location>
</feature>
<accession>Q7PPK3</accession>
<dbReference type="InterPro" id="IPR040184">
    <property type="entry name" value="Mcm10"/>
</dbReference>
<dbReference type="InterPro" id="IPR056791">
    <property type="entry name" value="Znf_Mcm10_C"/>
</dbReference>
<gene>
    <name evidence="11" type="ORF">AgaP_AGAP008723</name>
</gene>